<name>A0A1G6LJH5_NIADE</name>
<keyword evidence="1" id="KW-0732">Signal</keyword>
<evidence type="ECO:0000259" key="2">
    <source>
        <dbReference type="Pfam" id="PF13505"/>
    </source>
</evidence>
<dbReference type="OrthoDB" id="659954at2"/>
<dbReference type="Pfam" id="PF13505">
    <property type="entry name" value="OMP_b-brl"/>
    <property type="match status" value="1"/>
</dbReference>
<organism evidence="3 4">
    <name type="scientific">Niabella drilacis (strain DSM 25811 / CCM 8410 / CCUG 62505 / LMG 26954 / E90)</name>
    <dbReference type="NCBI Taxonomy" id="1285928"/>
    <lineage>
        <taxon>Bacteria</taxon>
        <taxon>Pseudomonadati</taxon>
        <taxon>Bacteroidota</taxon>
        <taxon>Chitinophagia</taxon>
        <taxon>Chitinophagales</taxon>
        <taxon>Chitinophagaceae</taxon>
        <taxon>Niabella</taxon>
    </lineage>
</organism>
<dbReference type="AlphaFoldDB" id="A0A1G6LJH5"/>
<dbReference type="InterPro" id="IPR027385">
    <property type="entry name" value="Beta-barrel_OMP"/>
</dbReference>
<keyword evidence="4" id="KW-1185">Reference proteome</keyword>
<dbReference type="STRING" id="1285928.SAMN04487894_102369"/>
<dbReference type="Proteomes" id="UP000198757">
    <property type="component" value="Unassembled WGS sequence"/>
</dbReference>
<evidence type="ECO:0000313" key="4">
    <source>
        <dbReference type="Proteomes" id="UP000198757"/>
    </source>
</evidence>
<reference evidence="4" key="1">
    <citation type="submission" date="2016-10" db="EMBL/GenBank/DDBJ databases">
        <authorList>
            <person name="Varghese N."/>
            <person name="Submissions S."/>
        </authorList>
    </citation>
    <scope>NUCLEOTIDE SEQUENCE [LARGE SCALE GENOMIC DNA]</scope>
    <source>
        <strain evidence="4">DSM 25811 / CCM 8410 / LMG 26954 / E90</strain>
    </source>
</reference>
<protein>
    <submittedName>
        <fullName evidence="3">Outer membrane protein beta-barrel domain-containing protein</fullName>
    </submittedName>
</protein>
<sequence>MLMQKLYLLAALFAITYDADAQKIKVNVGPEFLHSFNHDPGFWGAGVSVQGEVWVKERLGLGLNTGFLRFASTRPLIPAGTITYNAIPVLAVIKYPLPLVKNLYGQDAMGYTFATDVHYRNNGEKVPGGFTYYFSLGYEFAKHFDVAIKVGRSRFDKKDRPVNVNEHNLGLKLAYVF</sequence>
<gene>
    <name evidence="3" type="ORF">SAMN04487894_102369</name>
</gene>
<dbReference type="EMBL" id="FMZO01000002">
    <property type="protein sequence ID" value="SDC43314.1"/>
    <property type="molecule type" value="Genomic_DNA"/>
</dbReference>
<evidence type="ECO:0000313" key="3">
    <source>
        <dbReference type="EMBL" id="SDC43314.1"/>
    </source>
</evidence>
<feature type="domain" description="Outer membrane protein beta-barrel" evidence="2">
    <location>
        <begin position="8"/>
        <end position="177"/>
    </location>
</feature>
<evidence type="ECO:0000256" key="1">
    <source>
        <dbReference type="ARBA" id="ARBA00022729"/>
    </source>
</evidence>
<accession>A0A1G6LJH5</accession>
<proteinExistence type="predicted"/>